<dbReference type="PATRIC" id="fig|251703.9.peg.2310"/>
<sequence>MIEAFNQISLGDIWLLQFMQGVVALLALGMIHGHQR</sequence>
<dbReference type="EMBL" id="LJRR01000094">
    <property type="protein sequence ID" value="KPZ21732.1"/>
    <property type="molecule type" value="Genomic_DNA"/>
</dbReference>
<name>A0A0Q0F685_9PSED</name>
<keyword evidence="1" id="KW-0812">Transmembrane</keyword>
<evidence type="ECO:0000313" key="2">
    <source>
        <dbReference type="EMBL" id="KPZ21732.1"/>
    </source>
</evidence>
<evidence type="ECO:0000256" key="1">
    <source>
        <dbReference type="SAM" id="Phobius"/>
    </source>
</evidence>
<dbReference type="AlphaFoldDB" id="A0A0Q0F685"/>
<protein>
    <submittedName>
        <fullName evidence="2">Uncharacterized protein</fullName>
    </submittedName>
</protein>
<reference evidence="2 3" key="1">
    <citation type="submission" date="2015-09" db="EMBL/GenBank/DDBJ databases">
        <title>Genome announcement of multiple Pseudomonas syringae strains.</title>
        <authorList>
            <person name="Thakur S."/>
            <person name="Wang P.W."/>
            <person name="Gong Y."/>
            <person name="Weir B.S."/>
            <person name="Guttman D.S."/>
        </authorList>
    </citation>
    <scope>NUCLEOTIDE SEQUENCE [LARGE SCALE GENOMIC DNA]</scope>
    <source>
        <strain evidence="2 3">ICMP3963</strain>
    </source>
</reference>
<dbReference type="Proteomes" id="UP000050317">
    <property type="component" value="Unassembled WGS sequence"/>
</dbReference>
<gene>
    <name evidence="2" type="ORF">ALO40_200175</name>
</gene>
<keyword evidence="1" id="KW-1133">Transmembrane helix</keyword>
<proteinExistence type="predicted"/>
<accession>A0A0Q0F685</accession>
<feature type="transmembrane region" description="Helical" evidence="1">
    <location>
        <begin position="13"/>
        <end position="31"/>
    </location>
</feature>
<keyword evidence="1" id="KW-0472">Membrane</keyword>
<organism evidence="2 3">
    <name type="scientific">Pseudomonas syringae pv. viburni</name>
    <dbReference type="NCBI Taxonomy" id="251703"/>
    <lineage>
        <taxon>Bacteria</taxon>
        <taxon>Pseudomonadati</taxon>
        <taxon>Pseudomonadota</taxon>
        <taxon>Gammaproteobacteria</taxon>
        <taxon>Pseudomonadales</taxon>
        <taxon>Pseudomonadaceae</taxon>
        <taxon>Pseudomonas</taxon>
    </lineage>
</organism>
<comment type="caution">
    <text evidence="2">The sequence shown here is derived from an EMBL/GenBank/DDBJ whole genome shotgun (WGS) entry which is preliminary data.</text>
</comment>
<evidence type="ECO:0000313" key="3">
    <source>
        <dbReference type="Proteomes" id="UP000050317"/>
    </source>
</evidence>